<gene>
    <name evidence="2" type="ORF">SAMN05192545_2621</name>
</gene>
<evidence type="ECO:0000313" key="2">
    <source>
        <dbReference type="EMBL" id="SDT03753.1"/>
    </source>
</evidence>
<dbReference type="RefSeq" id="WP_244275628.1">
    <property type="nucleotide sequence ID" value="NZ_LT629754.1"/>
</dbReference>
<evidence type="ECO:0000313" key="3">
    <source>
        <dbReference type="Proteomes" id="UP000199574"/>
    </source>
</evidence>
<accession>A0ABY0UQE5</accession>
<feature type="signal peptide" evidence="1">
    <location>
        <begin position="1"/>
        <end position="24"/>
    </location>
</feature>
<dbReference type="GeneID" id="90592509"/>
<protein>
    <recommendedName>
        <fullName evidence="4">Lipocalin-like domain-containing protein</fullName>
    </recommendedName>
</protein>
<reference evidence="2 3" key="1">
    <citation type="submission" date="2016-10" db="EMBL/GenBank/DDBJ databases">
        <authorList>
            <person name="Varghese N."/>
            <person name="Submissions S."/>
        </authorList>
    </citation>
    <scope>NUCLEOTIDE SEQUENCE [LARGE SCALE GENOMIC DNA]</scope>
    <source>
        <strain evidence="2 3">MAR_2009_60</strain>
    </source>
</reference>
<evidence type="ECO:0008006" key="4">
    <source>
        <dbReference type="Google" id="ProtNLM"/>
    </source>
</evidence>
<feature type="chain" id="PRO_5046367039" description="Lipocalin-like domain-containing protein" evidence="1">
    <location>
        <begin position="25"/>
        <end position="590"/>
    </location>
</feature>
<dbReference type="PROSITE" id="PS51257">
    <property type="entry name" value="PROKAR_LIPOPROTEIN"/>
    <property type="match status" value="1"/>
</dbReference>
<organism evidence="2 3">
    <name type="scientific">Maribacter dokdonensis</name>
    <dbReference type="NCBI Taxonomy" id="320912"/>
    <lineage>
        <taxon>Bacteria</taxon>
        <taxon>Pseudomonadati</taxon>
        <taxon>Bacteroidota</taxon>
        <taxon>Flavobacteriia</taxon>
        <taxon>Flavobacteriales</taxon>
        <taxon>Flavobacteriaceae</taxon>
        <taxon>Maribacter</taxon>
    </lineage>
</organism>
<dbReference type="Proteomes" id="UP000199574">
    <property type="component" value="Chromosome I"/>
</dbReference>
<keyword evidence="3" id="KW-1185">Reference proteome</keyword>
<evidence type="ECO:0000256" key="1">
    <source>
        <dbReference type="SAM" id="SignalP"/>
    </source>
</evidence>
<keyword evidence="1" id="KW-0732">Signal</keyword>
<name>A0ABY0UQE5_9FLAO</name>
<dbReference type="EMBL" id="LT629754">
    <property type="protein sequence ID" value="SDT03753.1"/>
    <property type="molecule type" value="Genomic_DNA"/>
</dbReference>
<proteinExistence type="predicted"/>
<sequence>MKKIFNYAMYVSLLTIALSFTACQDEFEEINTGEEPQAITASSSTADLIQRTSSNDGSGDNIVDGTSCFEINFPYAVEVNGIQLTIDSEEDIEQIEDIFDSIDDDENLLDIIFPITVTSGDFTEITINGLEDLRDLAADCKEGGDDDDIECIDFVYPMTMFTFNVNLEQTNTVEVSSDRELRLFFKDLDDDSLVSFDFPVTLKLHDETTIVVESNQELAIAIENAKDDCDEDDDDDYNDDDFNEDEFKEELVECVWFVTDFIRNDVDQTPQYVNYILNFKEDGTVVTGFRGATTVEGTWSSTVGEDGAKLTIDFESNTDFNLEWTVYDLGDDQIKLYNDAGNRIIMKQFCEEDLLEITVEDLRETLRDCSWVIKRVKNNGDHINRLLGGEFEFQAEGVITLTNNVTVTEGTWEITTNAEGRFVVAITMGDEGAVSFEWLLTDLKDRIIKFNVEETFYELVIVKKCLVDDDVEEDITFIKNIFDNAAWEVAYFAENNDVSTALYADVKLYMENDGTLEVRDLNGDVFSTGNWFVYRNAFTGKLEMIISFETGSNYLPLANDYQILEIEETRIELKHENETGFYDQLVLERE</sequence>